<dbReference type="EMBL" id="LXQD01000339">
    <property type="protein sequence ID" value="RCJ19545.1"/>
    <property type="molecule type" value="Genomic_DNA"/>
</dbReference>
<name>A0A367Q655_9NOSO</name>
<evidence type="ECO:0000313" key="2">
    <source>
        <dbReference type="EMBL" id="RCJ19545.1"/>
    </source>
</evidence>
<dbReference type="Pfam" id="PF00561">
    <property type="entry name" value="Abhydrolase_1"/>
    <property type="match status" value="1"/>
</dbReference>
<dbReference type="Proteomes" id="UP000252107">
    <property type="component" value="Unassembled WGS sequence"/>
</dbReference>
<protein>
    <recommendedName>
        <fullName evidence="1">AB hydrolase-1 domain-containing protein</fullName>
    </recommendedName>
</protein>
<keyword evidence="3" id="KW-1185">Reference proteome</keyword>
<accession>A0A367Q655</accession>
<proteinExistence type="predicted"/>
<feature type="domain" description="AB hydrolase-1" evidence="1">
    <location>
        <begin position="67"/>
        <end position="280"/>
    </location>
</feature>
<reference evidence="2" key="1">
    <citation type="submission" date="2016-04" db="EMBL/GenBank/DDBJ databases">
        <authorList>
            <person name="Tabuchi Yagui T.R."/>
        </authorList>
    </citation>
    <scope>NUCLEOTIDE SEQUENCE [LARGE SCALE GENOMIC DNA]</scope>
    <source>
        <strain evidence="2">NIES-26</strain>
    </source>
</reference>
<evidence type="ECO:0000259" key="1">
    <source>
        <dbReference type="Pfam" id="PF00561"/>
    </source>
</evidence>
<dbReference type="SUPFAM" id="SSF53474">
    <property type="entry name" value="alpha/beta-Hydrolases"/>
    <property type="match status" value="1"/>
</dbReference>
<comment type="caution">
    <text evidence="2">The sequence shown here is derived from an EMBL/GenBank/DDBJ whole genome shotgun (WGS) entry which is preliminary data.</text>
</comment>
<dbReference type="AlphaFoldDB" id="A0A367Q655"/>
<dbReference type="PANTHER" id="PTHR46438">
    <property type="entry name" value="ALPHA/BETA-HYDROLASES SUPERFAMILY PROTEIN"/>
    <property type="match status" value="1"/>
</dbReference>
<organism evidence="2 3">
    <name type="scientific">Nostoc minutum NIES-26</name>
    <dbReference type="NCBI Taxonomy" id="1844469"/>
    <lineage>
        <taxon>Bacteria</taxon>
        <taxon>Bacillati</taxon>
        <taxon>Cyanobacteriota</taxon>
        <taxon>Cyanophyceae</taxon>
        <taxon>Nostocales</taxon>
        <taxon>Nostocaceae</taxon>
        <taxon>Nostoc</taxon>
    </lineage>
</organism>
<evidence type="ECO:0000313" key="3">
    <source>
        <dbReference type="Proteomes" id="UP000252107"/>
    </source>
</evidence>
<gene>
    <name evidence="2" type="ORF">A6770_05210</name>
</gene>
<sequence>MFAALVDTVLPTLRSSSIIYSPASRSRSNIQFMDMGITWIRYCITGENKPTIVLNTDPPLTIESYDRTIAELSRYFTVVVFEIPGFGFSLPKRLDFRYDFDFITTILVEFLTRLNLGPYVLSFPCLLGFCAIKIANLHPELVSHMVLNQIPTWQGALEWKKGRDPQGILSTPFLGQIALHFLKEKRCGSWFDLVIAESQTAQKLTEITLQSYKLGACFSLASCFQFYLQEQQPDLEPVKQPSLIIWGECDGSHAHTDKSLTRQLTLDSKEVYIQKAGHSPEVEAPQIFAESAKNLIG</sequence>
<dbReference type="InterPro" id="IPR000073">
    <property type="entry name" value="AB_hydrolase_1"/>
</dbReference>
<dbReference type="InterPro" id="IPR029058">
    <property type="entry name" value="AB_hydrolase_fold"/>
</dbReference>
<dbReference type="PANTHER" id="PTHR46438:SF11">
    <property type="entry name" value="LIPASE-RELATED"/>
    <property type="match status" value="1"/>
</dbReference>
<dbReference type="Gene3D" id="3.40.50.1820">
    <property type="entry name" value="alpha/beta hydrolase"/>
    <property type="match status" value="1"/>
</dbReference>